<feature type="region of interest" description="Disordered" evidence="1">
    <location>
        <begin position="64"/>
        <end position="111"/>
    </location>
</feature>
<accession>A0A919IIG5</accession>
<dbReference type="Proteomes" id="UP000619479">
    <property type="component" value="Unassembled WGS sequence"/>
</dbReference>
<dbReference type="AlphaFoldDB" id="A0A919IIG5"/>
<evidence type="ECO:0000313" key="2">
    <source>
        <dbReference type="EMBL" id="GID66078.1"/>
    </source>
</evidence>
<evidence type="ECO:0000256" key="1">
    <source>
        <dbReference type="SAM" id="MobiDB-lite"/>
    </source>
</evidence>
<evidence type="ECO:0000313" key="3">
    <source>
        <dbReference type="Proteomes" id="UP000619479"/>
    </source>
</evidence>
<sequence length="236" mass="24297">MTGHEDQGHLYATTPDPGLRRKQVVTLACGALAVVAGAYLITTEVMESSQETLPEPAALAPLTTAATPGIDGTGVSVVPGTLRASRTTHPAKSARRAPSPTPDDLAPDDLAPADLASAVPAAPSAMVAAAPHAMVTRRVETIRDGTVRVSAARFDLSGQSDLRLAGDAGFPAGGGVNCTNRVRLDADDPASARSGLLLCWRTSDDRSVVTMAVVARGSPDARDSVDIIEQEWAALD</sequence>
<dbReference type="EMBL" id="BOMH01000028">
    <property type="protein sequence ID" value="GID66078.1"/>
    <property type="molecule type" value="Genomic_DNA"/>
</dbReference>
<proteinExistence type="predicted"/>
<keyword evidence="3" id="KW-1185">Reference proteome</keyword>
<feature type="compositionally biased region" description="Low complexity" evidence="1">
    <location>
        <begin position="102"/>
        <end position="111"/>
    </location>
</feature>
<name>A0A919IIG5_9ACTN</name>
<protein>
    <submittedName>
        <fullName evidence="2">Uncharacterized protein</fullName>
    </submittedName>
</protein>
<gene>
    <name evidence="2" type="ORF">Acy02nite_39590</name>
</gene>
<reference evidence="2" key="1">
    <citation type="submission" date="2021-01" db="EMBL/GenBank/DDBJ databases">
        <title>Whole genome shotgun sequence of Actinoplanes cyaneus NBRC 14990.</title>
        <authorList>
            <person name="Komaki H."/>
            <person name="Tamura T."/>
        </authorList>
    </citation>
    <scope>NUCLEOTIDE SEQUENCE</scope>
    <source>
        <strain evidence="2">NBRC 14990</strain>
    </source>
</reference>
<comment type="caution">
    <text evidence="2">The sequence shown here is derived from an EMBL/GenBank/DDBJ whole genome shotgun (WGS) entry which is preliminary data.</text>
</comment>
<organism evidence="2 3">
    <name type="scientific">Actinoplanes cyaneus</name>
    <dbReference type="NCBI Taxonomy" id="52696"/>
    <lineage>
        <taxon>Bacteria</taxon>
        <taxon>Bacillati</taxon>
        <taxon>Actinomycetota</taxon>
        <taxon>Actinomycetes</taxon>
        <taxon>Micromonosporales</taxon>
        <taxon>Micromonosporaceae</taxon>
        <taxon>Actinoplanes</taxon>
    </lineage>
</organism>